<proteinExistence type="predicted"/>
<feature type="transmembrane region" description="Helical" evidence="6">
    <location>
        <begin position="396"/>
        <end position="415"/>
    </location>
</feature>
<feature type="transmembrane region" description="Helical" evidence="6">
    <location>
        <begin position="351"/>
        <end position="376"/>
    </location>
</feature>
<feature type="transmembrane region" description="Helical" evidence="6">
    <location>
        <begin position="12"/>
        <end position="35"/>
    </location>
</feature>
<dbReference type="GO" id="GO:0016020">
    <property type="term" value="C:membrane"/>
    <property type="evidence" value="ECO:0007669"/>
    <property type="project" value="UniProtKB-SubCell"/>
</dbReference>
<dbReference type="InterPro" id="IPR047218">
    <property type="entry name" value="YocR/YhdH-like"/>
</dbReference>
<sequence>MAEVRGQFSSKIGFILAAAGSAVGLGNVVAFPVMASKNGGAAFLIIYLFFIAFICYPVMMAEISMGRHTNRNPVGAFSQLSEGHQGWRLAGILAIVTPFMIAVFYTVITVWLVVYIKEIAFGRLDLLSNESMFGEVVARPSLFGYLFGLLGLIFTILLGGVKGGIERLARVLMPTLAVMLVALTLFVLTLDNAVAGIRYYLVPDFSRMNLSVVNGALSQAFFSLSLGMGILITYGSYFNRQDNIPQSTRMVAVADTSIAFFAGLLILPAIFAFDPNTNTDDLSTSSVGLIFSFLPQIFLSMQSAVGYLGASVVAFLFFSLVFFAALTSLVSIIEIPISCWIDELKLSRKKAVFLQAGLLTFFAIPAVMSLGISEYFTNFTSYGGVTKSFFDLVSDVFYETILPFVGFTVCIFCVYRWKLEGLSSELSEGDPNYAGSSLEKYINFSLGTIIPFVLLLVFISTVFQIYIP</sequence>
<dbReference type="InterPro" id="IPR000175">
    <property type="entry name" value="Na/ntran_symport"/>
</dbReference>
<dbReference type="InterPro" id="IPR037272">
    <property type="entry name" value="SNS_sf"/>
</dbReference>
<feature type="transmembrane region" description="Helical" evidence="6">
    <location>
        <begin position="304"/>
        <end position="330"/>
    </location>
</feature>
<dbReference type="PRINTS" id="PR00176">
    <property type="entry name" value="NANEUSMPORT"/>
</dbReference>
<evidence type="ECO:0000256" key="6">
    <source>
        <dbReference type="SAM" id="Phobius"/>
    </source>
</evidence>
<organism evidence="7">
    <name type="scientific">uncultured Oceanospirillales bacterium HF0130_25G24</name>
    <dbReference type="NCBI Taxonomy" id="710744"/>
    <lineage>
        <taxon>Bacteria</taxon>
        <taxon>Pseudomonadati</taxon>
        <taxon>Pseudomonadota</taxon>
        <taxon>Gammaproteobacteria</taxon>
        <taxon>Oceanospirillales</taxon>
        <taxon>environmental samples</taxon>
    </lineage>
</organism>
<dbReference type="NCBIfam" id="NF037979">
    <property type="entry name" value="Na_transp"/>
    <property type="match status" value="1"/>
</dbReference>
<keyword evidence="4 6" id="KW-1133">Transmembrane helix</keyword>
<dbReference type="Pfam" id="PF00209">
    <property type="entry name" value="SNF"/>
    <property type="match status" value="2"/>
</dbReference>
<feature type="transmembrane region" description="Helical" evidence="6">
    <location>
        <begin position="220"/>
        <end position="238"/>
    </location>
</feature>
<evidence type="ECO:0000256" key="1">
    <source>
        <dbReference type="ARBA" id="ARBA00004141"/>
    </source>
</evidence>
<dbReference type="EMBL" id="GU474872">
    <property type="protein sequence ID" value="ADI17711.1"/>
    <property type="molecule type" value="Genomic_DNA"/>
</dbReference>
<dbReference type="PANTHER" id="PTHR42948">
    <property type="entry name" value="TRANSPORTER"/>
    <property type="match status" value="1"/>
</dbReference>
<evidence type="ECO:0000256" key="2">
    <source>
        <dbReference type="ARBA" id="ARBA00022448"/>
    </source>
</evidence>
<feature type="transmembrane region" description="Helical" evidence="6">
    <location>
        <begin position="441"/>
        <end position="467"/>
    </location>
</feature>
<dbReference type="CDD" id="cd10336">
    <property type="entry name" value="SLC6sbd_Tyt1-Like"/>
    <property type="match status" value="1"/>
</dbReference>
<feature type="transmembrane region" description="Helical" evidence="6">
    <location>
        <begin position="136"/>
        <end position="159"/>
    </location>
</feature>
<dbReference type="PANTHER" id="PTHR42948:SF1">
    <property type="entry name" value="TRANSPORTER"/>
    <property type="match status" value="1"/>
</dbReference>
<feature type="transmembrane region" description="Helical" evidence="6">
    <location>
        <begin position="89"/>
        <end position="116"/>
    </location>
</feature>
<comment type="subcellular location">
    <subcellularLocation>
        <location evidence="1">Membrane</location>
        <topology evidence="1">Multi-pass membrane protein</topology>
    </subcellularLocation>
</comment>
<keyword evidence="3 6" id="KW-0812">Transmembrane</keyword>
<keyword evidence="2" id="KW-0813">Transport</keyword>
<evidence type="ECO:0000256" key="4">
    <source>
        <dbReference type="ARBA" id="ARBA00022989"/>
    </source>
</evidence>
<dbReference type="SUPFAM" id="SSF161070">
    <property type="entry name" value="SNF-like"/>
    <property type="match status" value="1"/>
</dbReference>
<name>E0XTH0_9GAMM</name>
<evidence type="ECO:0000313" key="7">
    <source>
        <dbReference type="EMBL" id="ADI17711.1"/>
    </source>
</evidence>
<reference evidence="7" key="1">
    <citation type="journal article" date="2011" name="Environ. Microbiol.">
        <title>Time-series analyses of Monterey Bay coastal microbial picoplankton using a 'genome proxy' microarray.</title>
        <authorList>
            <person name="Rich V.I."/>
            <person name="Pham V.D."/>
            <person name="Eppley J."/>
            <person name="Shi Y."/>
            <person name="DeLong E.F."/>
        </authorList>
    </citation>
    <scope>NUCLEOTIDE SEQUENCE</scope>
</reference>
<evidence type="ECO:0000256" key="5">
    <source>
        <dbReference type="ARBA" id="ARBA00023136"/>
    </source>
</evidence>
<protein>
    <submittedName>
        <fullName evidence="7">Na+-dependent transporters of the snf family</fullName>
    </submittedName>
</protein>
<feature type="transmembrane region" description="Helical" evidence="6">
    <location>
        <begin position="250"/>
        <end position="273"/>
    </location>
</feature>
<dbReference type="PROSITE" id="PS50267">
    <property type="entry name" value="NA_NEUROTRAN_SYMP_3"/>
    <property type="match status" value="1"/>
</dbReference>
<feature type="transmembrane region" description="Helical" evidence="6">
    <location>
        <begin position="41"/>
        <end position="61"/>
    </location>
</feature>
<accession>E0XTH0</accession>
<feature type="transmembrane region" description="Helical" evidence="6">
    <location>
        <begin position="171"/>
        <end position="200"/>
    </location>
</feature>
<dbReference type="AlphaFoldDB" id="E0XTH0"/>
<keyword evidence="5 6" id="KW-0472">Membrane</keyword>
<evidence type="ECO:0000256" key="3">
    <source>
        <dbReference type="ARBA" id="ARBA00022692"/>
    </source>
</evidence>